<sequence>MTTRPFERQAQWSARLGSPFMQRLCLALDRALDMSSETGRRVMGWPGDPVADAMVLRVTGGLNALVRAGKAPALASLYPPNPLPETAALEAALRKTLPVVGAALQPWLDGPPQTNEVGRSGVLMPGLMTIAARTGLPLRLFELGASAGLNLRLDDYAYDLGGLRTGRTASAVRIQPEWEGPPPPNAKVNVTERRGVDINPLDVTDPATQQRLLAYVWPDQTARVERLEAALAAAAADPPPIDRADAADWTERCLLPLDGTATVLFHSIAFQYFPRASQQRIAAHMRGIGKRTGAFAPLFWLRYEDDAGSPGALPTLRLTSWSGRPEGDPDEEHLADAHPHGTQVRWRLPQTGN</sequence>
<dbReference type="Proteomes" id="UP000011717">
    <property type="component" value="Unassembled WGS sequence"/>
</dbReference>
<reference evidence="2 3" key="1">
    <citation type="journal article" date="2013" name="Genome Announc.">
        <title>Draft Genome Sequence of Strain JLT2015T, Belonging to the Family Sphingomonadaceae of the Alphaproteobacteria.</title>
        <authorList>
            <person name="Tang K."/>
            <person name="Liu K."/>
            <person name="Li S."/>
            <person name="Jiao N."/>
        </authorList>
    </citation>
    <scope>NUCLEOTIDE SEQUENCE [LARGE SCALE GENOMIC DNA]</scope>
    <source>
        <strain evidence="2 3">JLT2015</strain>
    </source>
</reference>
<dbReference type="EMBL" id="AMRV01000013">
    <property type="protein sequence ID" value="EMD81882.1"/>
    <property type="molecule type" value="Genomic_DNA"/>
</dbReference>
<protein>
    <recommendedName>
        <fullName evidence="4">DUF2332 domain-containing protein</fullName>
    </recommendedName>
</protein>
<comment type="caution">
    <text evidence="2">The sequence shown here is derived from an EMBL/GenBank/DDBJ whole genome shotgun (WGS) entry which is preliminary data.</text>
</comment>
<dbReference type="OrthoDB" id="7666987at2"/>
<dbReference type="PIRSF" id="PIRSF012608">
    <property type="entry name" value="UCP012608"/>
    <property type="match status" value="1"/>
</dbReference>
<evidence type="ECO:0000313" key="3">
    <source>
        <dbReference type="Proteomes" id="UP000011717"/>
    </source>
</evidence>
<accession>M2U1N2</accession>
<name>M2U1N2_9SPHN</name>
<evidence type="ECO:0000256" key="1">
    <source>
        <dbReference type="SAM" id="MobiDB-lite"/>
    </source>
</evidence>
<evidence type="ECO:0000313" key="2">
    <source>
        <dbReference type="EMBL" id="EMD81882.1"/>
    </source>
</evidence>
<dbReference type="RefSeq" id="WP_008603742.1">
    <property type="nucleotide sequence ID" value="NZ_AMRV01000013.1"/>
</dbReference>
<evidence type="ECO:0008006" key="4">
    <source>
        <dbReference type="Google" id="ProtNLM"/>
    </source>
</evidence>
<dbReference type="Pfam" id="PF10094">
    <property type="entry name" value="DUF2332"/>
    <property type="match status" value="1"/>
</dbReference>
<proteinExistence type="predicted"/>
<dbReference type="InterPro" id="IPR011200">
    <property type="entry name" value="UCP012608"/>
</dbReference>
<organism evidence="2 3">
    <name type="scientific">Pacificimonas flava</name>
    <dbReference type="NCBI Taxonomy" id="1234595"/>
    <lineage>
        <taxon>Bacteria</taxon>
        <taxon>Pseudomonadati</taxon>
        <taxon>Pseudomonadota</taxon>
        <taxon>Alphaproteobacteria</taxon>
        <taxon>Sphingomonadales</taxon>
        <taxon>Sphingosinicellaceae</taxon>
        <taxon>Pacificimonas</taxon>
    </lineage>
</organism>
<dbReference type="PATRIC" id="fig|1234595.3.peg.2782"/>
<gene>
    <name evidence="2" type="ORF">C725_2778</name>
</gene>
<keyword evidence="3" id="KW-1185">Reference proteome</keyword>
<dbReference type="AlphaFoldDB" id="M2U1N2"/>
<feature type="region of interest" description="Disordered" evidence="1">
    <location>
        <begin position="322"/>
        <end position="342"/>
    </location>
</feature>